<name>A0A3N1GS51_9ACTN</name>
<evidence type="ECO:0000313" key="20">
    <source>
        <dbReference type="EMBL" id="ROP33083.1"/>
    </source>
</evidence>
<dbReference type="GO" id="GO:0005524">
    <property type="term" value="F:ATP binding"/>
    <property type="evidence" value="ECO:0007669"/>
    <property type="project" value="UniProtKB-KW"/>
</dbReference>
<comment type="catalytic activity">
    <reaction evidence="1">
        <text>ATP + protein L-histidine = ADP + protein N-phospho-L-histidine.</text>
        <dbReference type="EC" id="2.7.13.3"/>
    </reaction>
</comment>
<protein>
    <recommendedName>
        <fullName evidence="5">Oxygen sensor histidine kinase NreB</fullName>
        <ecNumber evidence="4">2.7.13.3</ecNumber>
    </recommendedName>
    <alternativeName>
        <fullName evidence="17">Nitrogen regulation protein B</fullName>
    </alternativeName>
</protein>
<feature type="domain" description="Histidine kinase/HSP90-like ATPase" evidence="19">
    <location>
        <begin position="597"/>
        <end position="688"/>
    </location>
</feature>
<keyword evidence="9" id="KW-0808">Transferase</keyword>
<evidence type="ECO:0000256" key="17">
    <source>
        <dbReference type="ARBA" id="ARBA00030800"/>
    </source>
</evidence>
<evidence type="ECO:0000256" key="3">
    <source>
        <dbReference type="ARBA" id="ARBA00004496"/>
    </source>
</evidence>
<keyword evidence="13" id="KW-0408">Iron</keyword>
<feature type="transmembrane region" description="Helical" evidence="18">
    <location>
        <begin position="267"/>
        <end position="288"/>
    </location>
</feature>
<feature type="transmembrane region" description="Helical" evidence="18">
    <location>
        <begin position="201"/>
        <end position="223"/>
    </location>
</feature>
<keyword evidence="15" id="KW-0479">Metal-binding</keyword>
<feature type="transmembrane region" description="Helical" evidence="18">
    <location>
        <begin position="243"/>
        <end position="261"/>
    </location>
</feature>
<evidence type="ECO:0000313" key="21">
    <source>
        <dbReference type="Proteomes" id="UP000271683"/>
    </source>
</evidence>
<dbReference type="GO" id="GO:0005737">
    <property type="term" value="C:cytoplasm"/>
    <property type="evidence" value="ECO:0007669"/>
    <property type="project" value="UniProtKB-SubCell"/>
</dbReference>
<dbReference type="InterPro" id="IPR036890">
    <property type="entry name" value="HATPase_C_sf"/>
</dbReference>
<dbReference type="InterPro" id="IPR004358">
    <property type="entry name" value="Sig_transdc_His_kin-like_C"/>
</dbReference>
<keyword evidence="12" id="KW-0067">ATP-binding</keyword>
<evidence type="ECO:0000256" key="2">
    <source>
        <dbReference type="ARBA" id="ARBA00001966"/>
    </source>
</evidence>
<dbReference type="PRINTS" id="PR00344">
    <property type="entry name" value="BCTRLSENSOR"/>
</dbReference>
<dbReference type="PANTHER" id="PTHR24421:SF10">
    <property type="entry name" value="NITRATE_NITRITE SENSOR PROTEIN NARQ"/>
    <property type="match status" value="1"/>
</dbReference>
<keyword evidence="10" id="KW-0547">Nucleotide-binding</keyword>
<comment type="cofactor">
    <cofactor evidence="2">
        <name>[4Fe-4S] cluster</name>
        <dbReference type="ChEBI" id="CHEBI:49883"/>
    </cofactor>
</comment>
<dbReference type="SUPFAM" id="SSF55874">
    <property type="entry name" value="ATPase domain of HSP90 chaperone/DNA topoisomerase II/histidine kinase"/>
    <property type="match status" value="1"/>
</dbReference>
<dbReference type="InterPro" id="IPR011712">
    <property type="entry name" value="Sig_transdc_His_kin_sub3_dim/P"/>
</dbReference>
<feature type="transmembrane region" description="Helical" evidence="18">
    <location>
        <begin position="149"/>
        <end position="168"/>
    </location>
</feature>
<dbReference type="EC" id="2.7.13.3" evidence="4"/>
<keyword evidence="15" id="KW-0411">Iron-sulfur</keyword>
<evidence type="ECO:0000256" key="18">
    <source>
        <dbReference type="SAM" id="Phobius"/>
    </source>
</evidence>
<evidence type="ECO:0000256" key="16">
    <source>
        <dbReference type="ARBA" id="ARBA00024827"/>
    </source>
</evidence>
<evidence type="ECO:0000256" key="15">
    <source>
        <dbReference type="ARBA" id="ARBA00023014"/>
    </source>
</evidence>
<keyword evidence="8" id="KW-0597">Phosphoprotein</keyword>
<evidence type="ECO:0000256" key="9">
    <source>
        <dbReference type="ARBA" id="ARBA00022679"/>
    </source>
</evidence>
<evidence type="ECO:0000256" key="10">
    <source>
        <dbReference type="ARBA" id="ARBA00022741"/>
    </source>
</evidence>
<dbReference type="Pfam" id="PF07730">
    <property type="entry name" value="HisKA_3"/>
    <property type="match status" value="1"/>
</dbReference>
<comment type="function">
    <text evidence="16">Member of the two-component regulatory system NreB/NreC involved in the control of dissimilatory nitrate/nitrite reduction in response to oxygen. NreB functions as a direct oxygen sensor histidine kinase which is autophosphorylated, in the absence of oxygen, probably at the conserved histidine residue, and transfers its phosphate group probably to a conserved aspartate residue of NreC. NreB/NreC activates the expression of the nitrate (narGHJI) and nitrite (nir) reductase operons, as well as the putative nitrate transporter gene narT.</text>
</comment>
<evidence type="ECO:0000256" key="12">
    <source>
        <dbReference type="ARBA" id="ARBA00022840"/>
    </source>
</evidence>
<comment type="caution">
    <text evidence="20">The sequence shown here is derived from an EMBL/GenBank/DDBJ whole genome shotgun (WGS) entry which is preliminary data.</text>
</comment>
<dbReference type="GO" id="GO:0051539">
    <property type="term" value="F:4 iron, 4 sulfur cluster binding"/>
    <property type="evidence" value="ECO:0007669"/>
    <property type="project" value="UniProtKB-KW"/>
</dbReference>
<sequence length="695" mass="72551">MTPAAAAAPRRVLPAVVGVAAVALALAAVAAAAVIDAAVPAAHRAATQLDLGWVAGVAGAFLCAPGALLLHRLPRHPVAWVLLITGVHWAVDGLACAWLAYATLSDPALPGAGLAFWLYQRLGASLLLSLPLILLLYPDGRLPRGRWRVAALAGLASTALLPLVLLFTPSTVAQADSGVPLPAAFAGLDLDPTTIGLPTSVWAPVLAFAGAMVPVSLVVPFAVVLGRYRRSAGDPRRRARMRWLLWAAVVDVLVMLAMLVLPQALTSIGLTAAVGLTGIALTVGIVAPQLVDIDRLLGGTILYAAMALSVLVVDACVLGVASTVLGERLAERDAAVLALLLVTAVYGPLRQRLWVLARRLVRGRRDDPYGVVAGLAEQLERQDRPEEQLVAVARSVAAAFKVPYVAVEVDRPGGESVVAAYGTAPGDTQVLPIAYRDETVGRLVLPSRRASLSARDGRLLGDMVRQAAIAARTAYLAAELQRGRERIVAAREEERRRLRRDLHDGLGPTLGGVALRIDTARNLAARKPEEADRLLRQAREDVTTALADVRRLVHDLRPPALDDVGLLGAVRQQAARLRVPGLTVTVEGEDLEGLPAAAEVAAYRIASEALANVARHAGAATAKVRLSRAGDDLVVEIADDGVGIPAGTPTGVGLVSLRERAAELGGDCRIECPDGGGTVVTARLPLGLGAEVAHG</sequence>
<keyword evidence="14" id="KW-0902">Two-component regulatory system</keyword>
<dbReference type="SMART" id="SM00387">
    <property type="entry name" value="HATPase_c"/>
    <property type="match status" value="1"/>
</dbReference>
<evidence type="ECO:0000256" key="11">
    <source>
        <dbReference type="ARBA" id="ARBA00022777"/>
    </source>
</evidence>
<evidence type="ECO:0000256" key="8">
    <source>
        <dbReference type="ARBA" id="ARBA00022553"/>
    </source>
</evidence>
<dbReference type="GO" id="GO:0000155">
    <property type="term" value="F:phosphorelay sensor kinase activity"/>
    <property type="evidence" value="ECO:0007669"/>
    <property type="project" value="InterPro"/>
</dbReference>
<reference evidence="20 21" key="1">
    <citation type="submission" date="2018-11" db="EMBL/GenBank/DDBJ databases">
        <title>Sequencing the genomes of 1000 actinobacteria strains.</title>
        <authorList>
            <person name="Klenk H.-P."/>
        </authorList>
    </citation>
    <scope>NUCLEOTIDE SEQUENCE [LARGE SCALE GENOMIC DNA]</scope>
    <source>
        <strain evidence="20 21">DSM 43634</strain>
    </source>
</reference>
<keyword evidence="18" id="KW-0812">Transmembrane</keyword>
<evidence type="ECO:0000259" key="19">
    <source>
        <dbReference type="SMART" id="SM00387"/>
    </source>
</evidence>
<dbReference type="Gene3D" id="1.20.5.1930">
    <property type="match status" value="1"/>
</dbReference>
<gene>
    <name evidence="20" type="ORF">EDD30_6052</name>
</gene>
<dbReference type="InterPro" id="IPR003594">
    <property type="entry name" value="HATPase_dom"/>
</dbReference>
<keyword evidence="11 20" id="KW-0418">Kinase</keyword>
<feature type="transmembrane region" description="Helical" evidence="18">
    <location>
        <begin position="51"/>
        <end position="71"/>
    </location>
</feature>
<dbReference type="InterPro" id="IPR050482">
    <property type="entry name" value="Sensor_HK_TwoCompSys"/>
</dbReference>
<organism evidence="20 21">
    <name type="scientific">Couchioplanes caeruleus</name>
    <dbReference type="NCBI Taxonomy" id="56438"/>
    <lineage>
        <taxon>Bacteria</taxon>
        <taxon>Bacillati</taxon>
        <taxon>Actinomycetota</taxon>
        <taxon>Actinomycetes</taxon>
        <taxon>Micromonosporales</taxon>
        <taxon>Micromonosporaceae</taxon>
        <taxon>Couchioplanes</taxon>
    </lineage>
</organism>
<evidence type="ECO:0000256" key="5">
    <source>
        <dbReference type="ARBA" id="ARBA00017322"/>
    </source>
</evidence>
<dbReference type="EMBL" id="RJKL01000001">
    <property type="protein sequence ID" value="ROP33083.1"/>
    <property type="molecule type" value="Genomic_DNA"/>
</dbReference>
<evidence type="ECO:0000256" key="14">
    <source>
        <dbReference type="ARBA" id="ARBA00023012"/>
    </source>
</evidence>
<evidence type="ECO:0000256" key="4">
    <source>
        <dbReference type="ARBA" id="ARBA00012438"/>
    </source>
</evidence>
<evidence type="ECO:0000256" key="13">
    <source>
        <dbReference type="ARBA" id="ARBA00023004"/>
    </source>
</evidence>
<dbReference type="GO" id="GO:0046983">
    <property type="term" value="F:protein dimerization activity"/>
    <property type="evidence" value="ECO:0007669"/>
    <property type="project" value="InterPro"/>
</dbReference>
<proteinExistence type="predicted"/>
<keyword evidence="18" id="KW-0472">Membrane</keyword>
<evidence type="ECO:0000256" key="7">
    <source>
        <dbReference type="ARBA" id="ARBA00022490"/>
    </source>
</evidence>
<feature type="transmembrane region" description="Helical" evidence="18">
    <location>
        <begin position="116"/>
        <end position="137"/>
    </location>
</feature>
<dbReference type="Pfam" id="PF02518">
    <property type="entry name" value="HATPase_c"/>
    <property type="match status" value="1"/>
</dbReference>
<dbReference type="PANTHER" id="PTHR24421">
    <property type="entry name" value="NITRATE/NITRITE SENSOR PROTEIN NARX-RELATED"/>
    <property type="match status" value="1"/>
</dbReference>
<dbReference type="CDD" id="cd16917">
    <property type="entry name" value="HATPase_UhpB-NarQ-NarX-like"/>
    <property type="match status" value="1"/>
</dbReference>
<dbReference type="AlphaFoldDB" id="A0A3N1GS51"/>
<feature type="transmembrane region" description="Helical" evidence="18">
    <location>
        <begin position="12"/>
        <end position="39"/>
    </location>
</feature>
<comment type="subcellular location">
    <subcellularLocation>
        <location evidence="3">Cytoplasm</location>
    </subcellularLocation>
</comment>
<dbReference type="GO" id="GO:0016020">
    <property type="term" value="C:membrane"/>
    <property type="evidence" value="ECO:0007669"/>
    <property type="project" value="InterPro"/>
</dbReference>
<evidence type="ECO:0000256" key="6">
    <source>
        <dbReference type="ARBA" id="ARBA00022485"/>
    </source>
</evidence>
<keyword evidence="7" id="KW-0963">Cytoplasm</keyword>
<feature type="transmembrane region" description="Helical" evidence="18">
    <location>
        <begin position="78"/>
        <end position="104"/>
    </location>
</feature>
<keyword evidence="6" id="KW-0004">4Fe-4S</keyword>
<dbReference type="Proteomes" id="UP000271683">
    <property type="component" value="Unassembled WGS sequence"/>
</dbReference>
<dbReference type="Gene3D" id="3.30.565.10">
    <property type="entry name" value="Histidine kinase-like ATPase, C-terminal domain"/>
    <property type="match status" value="1"/>
</dbReference>
<evidence type="ECO:0000256" key="1">
    <source>
        <dbReference type="ARBA" id="ARBA00000085"/>
    </source>
</evidence>
<keyword evidence="18" id="KW-1133">Transmembrane helix</keyword>
<feature type="transmembrane region" description="Helical" evidence="18">
    <location>
        <begin position="300"/>
        <end position="322"/>
    </location>
</feature>
<accession>A0A3N1GS51</accession>